<reference evidence="12" key="1">
    <citation type="journal article" date="2022" name="Front. Microbiol.">
        <title>Genome-based taxonomic rearrangement of Oceanobacter-related bacteria including the description of Thalassolituus hydrocarbonoclasticus sp. nov. and Thalassolituus pacificus sp. nov. and emended description of the genus Thalassolituus.</title>
        <authorList>
            <person name="Dong C."/>
            <person name="Wei L."/>
            <person name="Wang J."/>
            <person name="Lai Q."/>
            <person name="Huang Z."/>
            <person name="Shao Z."/>
        </authorList>
    </citation>
    <scope>NUCLEOTIDE SEQUENCE</scope>
    <source>
        <strain evidence="12">59MF3M-4</strain>
    </source>
</reference>
<proteinExistence type="predicted"/>
<keyword evidence="13" id="KW-1185">Reference proteome</keyword>
<keyword evidence="1" id="KW-0813">Transport</keyword>
<dbReference type="GO" id="GO:0140359">
    <property type="term" value="F:ABC-type transporter activity"/>
    <property type="evidence" value="ECO:0007669"/>
    <property type="project" value="InterPro"/>
</dbReference>
<evidence type="ECO:0000256" key="2">
    <source>
        <dbReference type="ARBA" id="ARBA00022475"/>
    </source>
</evidence>
<dbReference type="SMART" id="SM00382">
    <property type="entry name" value="AAA"/>
    <property type="match status" value="1"/>
</dbReference>
<dbReference type="GO" id="GO:0005524">
    <property type="term" value="F:ATP binding"/>
    <property type="evidence" value="ECO:0007669"/>
    <property type="project" value="UniProtKB-KW"/>
</dbReference>
<dbReference type="InterPro" id="IPR004606">
    <property type="entry name" value="Mop_domain"/>
</dbReference>
<dbReference type="AlphaFoldDB" id="A0A9X3AFU2"/>
<evidence type="ECO:0000256" key="5">
    <source>
        <dbReference type="ARBA" id="ARBA00022741"/>
    </source>
</evidence>
<keyword evidence="3 9" id="KW-0500">Molybdenum</keyword>
<dbReference type="GO" id="GO:0015098">
    <property type="term" value="F:molybdate ion transmembrane transporter activity"/>
    <property type="evidence" value="ECO:0007669"/>
    <property type="project" value="InterPro"/>
</dbReference>
<dbReference type="Pfam" id="PF03459">
    <property type="entry name" value="TOBE"/>
    <property type="match status" value="1"/>
</dbReference>
<keyword evidence="7" id="KW-1278">Translocase</keyword>
<dbReference type="PROSITE" id="PS50893">
    <property type="entry name" value="ABC_TRANSPORTER_2"/>
    <property type="match status" value="1"/>
</dbReference>
<dbReference type="SUPFAM" id="SSF50331">
    <property type="entry name" value="MOP-like"/>
    <property type="match status" value="1"/>
</dbReference>
<dbReference type="PROSITE" id="PS51866">
    <property type="entry name" value="MOP"/>
    <property type="match status" value="1"/>
</dbReference>
<organism evidence="12 13">
    <name type="scientific">Thalassolituus pacificus</name>
    <dbReference type="NCBI Taxonomy" id="2975440"/>
    <lineage>
        <taxon>Bacteria</taxon>
        <taxon>Pseudomonadati</taxon>
        <taxon>Pseudomonadota</taxon>
        <taxon>Gammaproteobacteria</taxon>
        <taxon>Oceanospirillales</taxon>
        <taxon>Oceanospirillaceae</taxon>
        <taxon>Thalassolituus</taxon>
    </lineage>
</organism>
<accession>A0A9X3AFU2</accession>
<evidence type="ECO:0000256" key="6">
    <source>
        <dbReference type="ARBA" id="ARBA00022840"/>
    </source>
</evidence>
<sequence>MTDLHLNIDCHRGDFRLRLDTTLAGQGVTAVFGPSGCGKTTLLRCIAGLEAGGEVRLGEQVWSSRQRSLPAHQRPLALVFQDAGLLKHLNVQGNLDYGVKRAHQRGLTPLAHEQAQQVLELLDLLPLLRRPVLRLSGGEQQRVALARALLINPRLLLLDEPLSALDTARKQEVLPYLRRLHQVYQGPMLYVSHALEEVVQLADQLLLLERGEMRAQGGLAEVLATLNLGDETGVVLKGRIAAQEDNGQLARLVLDPATTAADNSGPGTELLLSAPQAAIGDHLRARVLARDVSISLSRADDSSILNILPVQIDCLSADGTSVLLNLRLRSGGLLRARLTQRSVTQLGLKPGMPVWAQVKSVALAG</sequence>
<evidence type="ECO:0000256" key="8">
    <source>
        <dbReference type="ARBA" id="ARBA00023136"/>
    </source>
</evidence>
<keyword evidence="6 12" id="KW-0067">ATP-binding</keyword>
<dbReference type="Proteomes" id="UP001147830">
    <property type="component" value="Unassembled WGS sequence"/>
</dbReference>
<dbReference type="PANTHER" id="PTHR43514">
    <property type="entry name" value="ABC TRANSPORTER I FAMILY MEMBER 10"/>
    <property type="match status" value="1"/>
</dbReference>
<evidence type="ECO:0000259" key="10">
    <source>
        <dbReference type="PROSITE" id="PS50893"/>
    </source>
</evidence>
<dbReference type="SUPFAM" id="SSF52540">
    <property type="entry name" value="P-loop containing nucleoside triphosphate hydrolases"/>
    <property type="match status" value="1"/>
</dbReference>
<dbReference type="PANTHER" id="PTHR43514:SF4">
    <property type="entry name" value="ABC TRANSPORTER I FAMILY MEMBER 10"/>
    <property type="match status" value="1"/>
</dbReference>
<evidence type="ECO:0000256" key="7">
    <source>
        <dbReference type="ARBA" id="ARBA00022967"/>
    </source>
</evidence>
<evidence type="ECO:0000256" key="9">
    <source>
        <dbReference type="PROSITE-ProRule" id="PRU01213"/>
    </source>
</evidence>
<evidence type="ECO:0000313" key="12">
    <source>
        <dbReference type="EMBL" id="MCT7358111.1"/>
    </source>
</evidence>
<comment type="caution">
    <text evidence="12">The sequence shown here is derived from an EMBL/GenBank/DDBJ whole genome shotgun (WGS) entry which is preliminary data.</text>
</comment>
<dbReference type="InterPro" id="IPR017871">
    <property type="entry name" value="ABC_transporter-like_CS"/>
</dbReference>
<dbReference type="InterPro" id="IPR011868">
    <property type="entry name" value="ModC_ABC_ATP-bd"/>
</dbReference>
<dbReference type="Gene3D" id="3.40.50.300">
    <property type="entry name" value="P-loop containing nucleotide triphosphate hydrolases"/>
    <property type="match status" value="1"/>
</dbReference>
<feature type="domain" description="ABC transporter" evidence="10">
    <location>
        <begin position="1"/>
        <end position="235"/>
    </location>
</feature>
<dbReference type="Pfam" id="PF00005">
    <property type="entry name" value="ABC_tran"/>
    <property type="match status" value="1"/>
</dbReference>
<dbReference type="InterPro" id="IPR050334">
    <property type="entry name" value="Molybdenum_import_ModC"/>
</dbReference>
<dbReference type="GO" id="GO:0016887">
    <property type="term" value="F:ATP hydrolysis activity"/>
    <property type="evidence" value="ECO:0007669"/>
    <property type="project" value="InterPro"/>
</dbReference>
<dbReference type="Gene3D" id="2.40.50.100">
    <property type="match status" value="1"/>
</dbReference>
<dbReference type="GO" id="GO:0016020">
    <property type="term" value="C:membrane"/>
    <property type="evidence" value="ECO:0007669"/>
    <property type="project" value="InterPro"/>
</dbReference>
<dbReference type="InterPro" id="IPR005116">
    <property type="entry name" value="Transp-assoc_OB_typ1"/>
</dbReference>
<evidence type="ECO:0000259" key="11">
    <source>
        <dbReference type="PROSITE" id="PS51866"/>
    </source>
</evidence>
<evidence type="ECO:0000256" key="3">
    <source>
        <dbReference type="ARBA" id="ARBA00022505"/>
    </source>
</evidence>
<keyword evidence="8" id="KW-0472">Membrane</keyword>
<dbReference type="RefSeq" id="WP_260975033.1">
    <property type="nucleotide sequence ID" value="NZ_JAOANI010000012.1"/>
</dbReference>
<keyword evidence="2" id="KW-1003">Cell membrane</keyword>
<dbReference type="InterPro" id="IPR008995">
    <property type="entry name" value="Mo/tungstate-bd_C_term_dom"/>
</dbReference>
<keyword evidence="4" id="KW-0997">Cell inner membrane</keyword>
<gene>
    <name evidence="12" type="primary">modC</name>
    <name evidence="12" type="ORF">NYR02_03625</name>
</gene>
<keyword evidence="5" id="KW-0547">Nucleotide-binding</keyword>
<name>A0A9X3AFU2_9GAMM</name>
<dbReference type="NCBIfam" id="TIGR02142">
    <property type="entry name" value="modC_ABC"/>
    <property type="match status" value="1"/>
</dbReference>
<evidence type="ECO:0000313" key="13">
    <source>
        <dbReference type="Proteomes" id="UP001147830"/>
    </source>
</evidence>
<dbReference type="InterPro" id="IPR003439">
    <property type="entry name" value="ABC_transporter-like_ATP-bd"/>
</dbReference>
<dbReference type="InterPro" id="IPR027417">
    <property type="entry name" value="P-loop_NTPase"/>
</dbReference>
<dbReference type="InterPro" id="IPR003593">
    <property type="entry name" value="AAA+_ATPase"/>
</dbReference>
<protein>
    <submittedName>
        <fullName evidence="12">Molybdenum ABC transporter ATP-binding protein</fullName>
    </submittedName>
</protein>
<evidence type="ECO:0000256" key="1">
    <source>
        <dbReference type="ARBA" id="ARBA00022448"/>
    </source>
</evidence>
<evidence type="ECO:0000256" key="4">
    <source>
        <dbReference type="ARBA" id="ARBA00022519"/>
    </source>
</evidence>
<feature type="domain" description="Mop" evidence="11">
    <location>
        <begin position="301"/>
        <end position="365"/>
    </location>
</feature>
<dbReference type="EMBL" id="JAOANI010000012">
    <property type="protein sequence ID" value="MCT7358111.1"/>
    <property type="molecule type" value="Genomic_DNA"/>
</dbReference>
<dbReference type="PROSITE" id="PS00211">
    <property type="entry name" value="ABC_TRANSPORTER_1"/>
    <property type="match status" value="1"/>
</dbReference>
<reference evidence="12" key="2">
    <citation type="submission" date="2022-08" db="EMBL/GenBank/DDBJ databases">
        <authorList>
            <person name="Dong C."/>
        </authorList>
    </citation>
    <scope>NUCLEOTIDE SEQUENCE</scope>
    <source>
        <strain evidence="12">59MF3M-4</strain>
    </source>
</reference>